<dbReference type="PANTHER" id="PTHR32063">
    <property type="match status" value="1"/>
</dbReference>
<dbReference type="SUPFAM" id="SSF82866">
    <property type="entry name" value="Multidrug efflux transporter AcrB transmembrane domain"/>
    <property type="match status" value="2"/>
</dbReference>
<dbReference type="FunFam" id="1.20.1640.10:FF:000001">
    <property type="entry name" value="Efflux pump membrane transporter"/>
    <property type="match status" value="1"/>
</dbReference>
<evidence type="ECO:0000313" key="19">
    <source>
        <dbReference type="EMBL" id="XDJ87034.1"/>
    </source>
</evidence>
<dbReference type="Pfam" id="PF00873">
    <property type="entry name" value="ACR_tran"/>
    <property type="match status" value="1"/>
</dbReference>
<dbReference type="InterPro" id="IPR027463">
    <property type="entry name" value="AcrB_DN_DC_subdom"/>
</dbReference>
<feature type="transmembrane region" description="Helical" evidence="9">
    <location>
        <begin position="888"/>
        <end position="906"/>
    </location>
</feature>
<evidence type="ECO:0000313" key="21">
    <source>
        <dbReference type="EMBL" id="XDJ94209.1"/>
    </source>
</evidence>
<evidence type="ECO:0000313" key="11">
    <source>
        <dbReference type="EMBL" id="XDJ58912.1"/>
    </source>
</evidence>
<feature type="transmembrane region" description="Helical" evidence="9">
    <location>
        <begin position="984"/>
        <end position="1005"/>
    </location>
</feature>
<dbReference type="EMBL" id="CP158272">
    <property type="protein sequence ID" value="XDJ97999.1"/>
    <property type="molecule type" value="Genomic_DNA"/>
</dbReference>
<evidence type="ECO:0000256" key="6">
    <source>
        <dbReference type="ARBA" id="ARBA00022989"/>
    </source>
</evidence>
<dbReference type="EMBL" id="CP158271">
    <property type="protein sequence ID" value="XDJ94209.1"/>
    <property type="molecule type" value="Genomic_DNA"/>
</dbReference>
<feature type="transmembrane region" description="Helical" evidence="9">
    <location>
        <begin position="913"/>
        <end position="933"/>
    </location>
</feature>
<keyword evidence="7 9" id="KW-0472">Membrane</keyword>
<dbReference type="Gene3D" id="3.30.70.1430">
    <property type="entry name" value="Multidrug efflux transporter AcrB pore domain"/>
    <property type="match status" value="2"/>
</dbReference>
<evidence type="ECO:0000313" key="13">
    <source>
        <dbReference type="EMBL" id="XDJ65614.1"/>
    </source>
</evidence>
<feature type="transmembrane region" description="Helical" evidence="9">
    <location>
        <begin position="463"/>
        <end position="482"/>
    </location>
</feature>
<protein>
    <submittedName>
        <fullName evidence="17">Efflux RND transporter permease subunit</fullName>
    </submittedName>
</protein>
<dbReference type="EMBL" id="CP158256">
    <property type="protein sequence ID" value="XDJ53614.1"/>
    <property type="molecule type" value="Genomic_DNA"/>
</dbReference>
<dbReference type="EMBL" id="CP158273">
    <property type="protein sequence ID" value="XDJ95351.1"/>
    <property type="molecule type" value="Genomic_DNA"/>
</dbReference>
<dbReference type="EMBL" id="CP158270">
    <property type="protein sequence ID" value="XDJ90978.1"/>
    <property type="molecule type" value="Genomic_DNA"/>
</dbReference>
<evidence type="ECO:0000256" key="9">
    <source>
        <dbReference type="SAM" id="Phobius"/>
    </source>
</evidence>
<evidence type="ECO:0000313" key="17">
    <source>
        <dbReference type="EMBL" id="XDJ81562.1"/>
    </source>
</evidence>
<evidence type="ECO:0000313" key="22">
    <source>
        <dbReference type="EMBL" id="XDJ95351.1"/>
    </source>
</evidence>
<dbReference type="RefSeq" id="WP_368641125.1">
    <property type="nucleotide sequence ID" value="NZ_CP158256.1"/>
</dbReference>
<evidence type="ECO:0000256" key="4">
    <source>
        <dbReference type="ARBA" id="ARBA00022519"/>
    </source>
</evidence>
<dbReference type="InterPro" id="IPR001036">
    <property type="entry name" value="Acrflvin-R"/>
</dbReference>
<sequence>MSLSRLFILRPVATTLAMVALALSGLLAYRELPVSALPQVDFPTIQVTTLYPGAGPEVMTALVTSPLERQFGQMPGLAQMLSSSSGGLSRITLRFDLGLPLDVAEQEVQAAINAASNLLPPDMPSPPTYRKINPADAPVMTLAVTSPTLPLPLVRDLIEVRVAQKLSQISGVGLVSVAGGQRPAVRIQVDPQALAAHRLTLADVRRVVTQANVNQPKGNLDGPQRSITISVNDQLKDPAEYARLILAYENGAPLRLGDVAQVRRAAENRDQAAWFGRTPAILLNIQRQPGANVIEVVDRVQALLPGLRAMLPTGVELQVASDRTRTIRDSVAHVQVEMLLAIILVVAVTFVFLRTWRATLIPGVVVPLSLVGTFGLMALLGFSINNLTLMALTIATGFVVDDAIVMVENIARRIEAGENAMTAALRGSRQIGFTLVSLTLSLIAVLIPLLFMGDVVGRLFREFAVTLAVAILLSLLISLTLTPMMCARMLRSEHGGQAEPARRGGLFLPPGRPKAESAPSGGSEQAEPARRGGHISWMNRLIAAYDRGLRWVLAHQRATLWAVVATLLVTAGLYAAIPKGFFPQQDTGAVQAITQGPQSASFQVMSRLQQQAVEQVLADPAVATVASFIGIDGDNTTLNTGRLQITLKPLAERGERTDAVIDRLQAALQPIVGLEAWLQPVQELSVEDQVSRGQFQMTLSSPDEAALARWTPRLIDALRALPGLRDVAGDLQDRGLALAVTVNRDAAARLGVTQTAIDDALYDAFGQRLISTIYTQSAQYRVVLEADAGLLDGGPAALELLHVPTASGGVTPLSSVASFEPGLARLAVQRLDQFPAVTVSFSLAPGTALSGAVQAIASARAALGMPDSIEVRFQGAARAFQASLSSTLWLLLAAVVTMYIVLGVLYESLIHPVTILSTLPSAAIGALLALWLGGAHLDMIGVIGIILLIGIVKKNAILMIDFALDAQRERGLGPQAAIHEAALLRFRPILMTTLAAFFGAIPLMLASGSGAELRQPLGLAMVGGLLCSQVLTLFTTPVIYLLFERLGRRRAAGR</sequence>
<evidence type="ECO:0000256" key="7">
    <source>
        <dbReference type="ARBA" id="ARBA00023136"/>
    </source>
</evidence>
<dbReference type="SUPFAM" id="SSF82693">
    <property type="entry name" value="Multidrug efflux transporter AcrB pore domain, PN1, PN2, PC1 and PC2 subdomains"/>
    <property type="match status" value="3"/>
</dbReference>
<feature type="transmembrane region" description="Helical" evidence="9">
    <location>
        <begin position="390"/>
        <end position="411"/>
    </location>
</feature>
<reference evidence="17" key="1">
    <citation type="submission" date="2024-05" db="EMBL/GenBank/DDBJ databases">
        <authorList>
            <person name="Luo Y.-C."/>
            <person name="Nicholds J."/>
            <person name="Mortimer T."/>
            <person name="Maboni G."/>
        </authorList>
    </citation>
    <scope>NUCLEOTIDE SEQUENCE</scope>
    <source>
        <strain evidence="22">124370</strain>
        <strain evidence="23">124566</strain>
        <strain evidence="21">124953</strain>
        <strain evidence="20">130308</strain>
        <strain evidence="19">130416</strain>
        <strain evidence="18">140124</strain>
        <strain evidence="17">143751</strain>
        <strain evidence="16">143769</strain>
        <strain evidence="15">143811</strain>
        <strain evidence="14">143936</strain>
        <strain evidence="13">145849</strain>
        <strain evidence="12">145850</strain>
        <strain evidence="11">148131</strain>
        <strain evidence="10">150964</strain>
    </source>
</reference>
<evidence type="ECO:0000313" key="15">
    <source>
        <dbReference type="EMBL" id="XDJ73735.1"/>
    </source>
</evidence>
<dbReference type="Gene3D" id="3.30.70.1440">
    <property type="entry name" value="Multidrug efflux transporter AcrB pore domain"/>
    <property type="match status" value="1"/>
</dbReference>
<feature type="region of interest" description="Disordered" evidence="8">
    <location>
        <begin position="496"/>
        <end position="531"/>
    </location>
</feature>
<dbReference type="SUPFAM" id="SSF82714">
    <property type="entry name" value="Multidrug efflux transporter AcrB TolC docking domain, DN and DC subdomains"/>
    <property type="match status" value="2"/>
</dbReference>
<dbReference type="EMBL" id="CP158260">
    <property type="protein sequence ID" value="XDJ65038.1"/>
    <property type="molecule type" value="Genomic_DNA"/>
</dbReference>
<feature type="transmembrane region" description="Helical" evidence="9">
    <location>
        <begin position="1017"/>
        <end position="1043"/>
    </location>
</feature>
<dbReference type="EMBL" id="CP158261">
    <property type="protein sequence ID" value="XDJ65614.1"/>
    <property type="molecule type" value="Genomic_DNA"/>
</dbReference>
<evidence type="ECO:0000256" key="3">
    <source>
        <dbReference type="ARBA" id="ARBA00022475"/>
    </source>
</evidence>
<evidence type="ECO:0000313" key="14">
    <source>
        <dbReference type="EMBL" id="XDJ71465.1"/>
    </source>
</evidence>
<evidence type="ECO:0000313" key="23">
    <source>
        <dbReference type="EMBL" id="XDJ97999.1"/>
    </source>
</evidence>
<evidence type="ECO:0000313" key="12">
    <source>
        <dbReference type="EMBL" id="XDJ65038.1"/>
    </source>
</evidence>
<evidence type="ECO:0000313" key="20">
    <source>
        <dbReference type="EMBL" id="XDJ90978.1"/>
    </source>
</evidence>
<dbReference type="EMBL" id="CP158269">
    <property type="protein sequence ID" value="XDJ87034.1"/>
    <property type="molecule type" value="Genomic_DNA"/>
</dbReference>
<dbReference type="PRINTS" id="PR00702">
    <property type="entry name" value="ACRIFLAVINRP"/>
</dbReference>
<feature type="transmembrane region" description="Helical" evidence="9">
    <location>
        <begin position="939"/>
        <end position="964"/>
    </location>
</feature>
<dbReference type="EMBL" id="CP158265">
    <property type="protein sequence ID" value="XDJ76730.1"/>
    <property type="molecule type" value="Genomic_DNA"/>
</dbReference>
<organism evidence="17">
    <name type="scientific">Castellaniella ginsengisoli</name>
    <dbReference type="NCBI Taxonomy" id="546114"/>
    <lineage>
        <taxon>Bacteria</taxon>
        <taxon>Pseudomonadati</taxon>
        <taxon>Pseudomonadota</taxon>
        <taxon>Betaproteobacteria</taxon>
        <taxon>Burkholderiales</taxon>
        <taxon>Alcaligenaceae</taxon>
        <taxon>Castellaniella</taxon>
    </lineage>
</organism>
<evidence type="ECO:0000256" key="5">
    <source>
        <dbReference type="ARBA" id="ARBA00022692"/>
    </source>
</evidence>
<keyword evidence="2" id="KW-0813">Transport</keyword>
<feature type="transmembrane region" description="Helical" evidence="9">
    <location>
        <begin position="431"/>
        <end position="451"/>
    </location>
</feature>
<feature type="transmembrane region" description="Helical" evidence="9">
    <location>
        <begin position="332"/>
        <end position="353"/>
    </location>
</feature>
<keyword evidence="5 9" id="KW-0812">Transmembrane</keyword>
<accession>A0AB39FPZ5</accession>
<dbReference type="EMBL" id="CP158266">
    <property type="protein sequence ID" value="XDJ81562.1"/>
    <property type="molecule type" value="Genomic_DNA"/>
</dbReference>
<dbReference type="Gene3D" id="3.30.2090.10">
    <property type="entry name" value="Multidrug efflux transporter AcrB TolC docking domain, DN and DC subdomains"/>
    <property type="match status" value="2"/>
</dbReference>
<dbReference type="FunFam" id="3.30.70.1430:FF:000001">
    <property type="entry name" value="Efflux pump membrane transporter"/>
    <property type="match status" value="1"/>
</dbReference>
<comment type="subcellular location">
    <subcellularLocation>
        <location evidence="1">Cell inner membrane</location>
        <topology evidence="1">Multi-pass membrane protein</topology>
    </subcellularLocation>
</comment>
<dbReference type="GO" id="GO:0005886">
    <property type="term" value="C:plasma membrane"/>
    <property type="evidence" value="ECO:0007669"/>
    <property type="project" value="UniProtKB-SubCell"/>
</dbReference>
<dbReference type="AlphaFoldDB" id="A0AB39FPZ5"/>
<keyword evidence="4" id="KW-0997">Cell inner membrane</keyword>
<dbReference type="GO" id="GO:0042910">
    <property type="term" value="F:xenobiotic transmembrane transporter activity"/>
    <property type="evidence" value="ECO:0007669"/>
    <property type="project" value="TreeGrafter"/>
</dbReference>
<evidence type="ECO:0000313" key="16">
    <source>
        <dbReference type="EMBL" id="XDJ76730.1"/>
    </source>
</evidence>
<dbReference type="Gene3D" id="3.30.70.1320">
    <property type="entry name" value="Multidrug efflux transporter AcrB pore domain like"/>
    <property type="match status" value="1"/>
</dbReference>
<keyword evidence="3" id="KW-1003">Cell membrane</keyword>
<dbReference type="EMBL" id="CP158264">
    <property type="protein sequence ID" value="XDJ73735.1"/>
    <property type="molecule type" value="Genomic_DNA"/>
</dbReference>
<proteinExistence type="predicted"/>
<feature type="transmembrane region" description="Helical" evidence="9">
    <location>
        <begin position="558"/>
        <end position="577"/>
    </location>
</feature>
<feature type="transmembrane region" description="Helical" evidence="9">
    <location>
        <begin position="360"/>
        <end position="384"/>
    </location>
</feature>
<dbReference type="EMBL" id="CP158263">
    <property type="protein sequence ID" value="XDJ71465.1"/>
    <property type="molecule type" value="Genomic_DNA"/>
</dbReference>
<evidence type="ECO:0000313" key="18">
    <source>
        <dbReference type="EMBL" id="XDJ84306.1"/>
    </source>
</evidence>
<evidence type="ECO:0000256" key="2">
    <source>
        <dbReference type="ARBA" id="ARBA00022448"/>
    </source>
</evidence>
<name>A0AB39FPZ5_9BURK</name>
<keyword evidence="6 9" id="KW-1133">Transmembrane helix</keyword>
<dbReference type="PANTHER" id="PTHR32063:SF21">
    <property type="entry name" value="MULTIDRUG RESISTANCE PROTEIN MDTB"/>
    <property type="match status" value="1"/>
</dbReference>
<gene>
    <name evidence="11" type="ORF">ABRY90_03110</name>
    <name evidence="13" type="ORF">ABRY91_09290</name>
    <name evidence="21" type="ORF">ABRY95_04175</name>
    <name evidence="17" type="ORF">ABRY96_07575</name>
    <name evidence="15" type="ORF">ABRY97_08890</name>
    <name evidence="19" type="ORF">ABRY98_08755</name>
    <name evidence="10" type="ORF">ABRZ01_03745</name>
    <name evidence="12" type="ORF">ABRZ03_06925</name>
    <name evidence="22" type="ORF">ABRZ05_09645</name>
    <name evidence="14" type="ORF">ABRZ06_11175</name>
    <name evidence="18" type="ORF">ABRZ08_08605</name>
    <name evidence="16" type="ORF">ABRZ10_11340</name>
    <name evidence="23" type="ORF">ABRZ11_09300</name>
    <name evidence="20" type="ORF">ABRZ12_01410</name>
</gene>
<dbReference type="EMBL" id="CP158258">
    <property type="protein sequence ID" value="XDJ58912.1"/>
    <property type="molecule type" value="Genomic_DNA"/>
</dbReference>
<dbReference type="EMBL" id="CP158268">
    <property type="protein sequence ID" value="XDJ84306.1"/>
    <property type="molecule type" value="Genomic_DNA"/>
</dbReference>
<evidence type="ECO:0000313" key="10">
    <source>
        <dbReference type="EMBL" id="XDJ53614.1"/>
    </source>
</evidence>
<evidence type="ECO:0000256" key="8">
    <source>
        <dbReference type="SAM" id="MobiDB-lite"/>
    </source>
</evidence>
<evidence type="ECO:0000256" key="1">
    <source>
        <dbReference type="ARBA" id="ARBA00004429"/>
    </source>
</evidence>
<dbReference type="Gene3D" id="1.20.1640.10">
    <property type="entry name" value="Multidrug efflux transporter AcrB transmembrane domain"/>
    <property type="match status" value="2"/>
</dbReference>